<dbReference type="OrthoDB" id="5594612at2759"/>
<dbReference type="GO" id="GO:0042802">
    <property type="term" value="F:identical protein binding"/>
    <property type="evidence" value="ECO:0007669"/>
    <property type="project" value="EnsemblFungi"/>
</dbReference>
<feature type="compositionally biased region" description="Polar residues" evidence="1">
    <location>
        <begin position="43"/>
        <end position="54"/>
    </location>
</feature>
<feature type="compositionally biased region" description="Polar residues" evidence="1">
    <location>
        <begin position="81"/>
        <end position="101"/>
    </location>
</feature>
<name>G0W8P7_NAUDC</name>
<keyword evidence="3" id="KW-1185">Reference proteome</keyword>
<feature type="compositionally biased region" description="Low complexity" evidence="1">
    <location>
        <begin position="458"/>
        <end position="467"/>
    </location>
</feature>
<dbReference type="OMA" id="FIVENTC"/>
<feature type="region of interest" description="Disordered" evidence="1">
    <location>
        <begin position="402"/>
        <end position="525"/>
    </location>
</feature>
<accession>G0W8P7</accession>
<dbReference type="eggNOG" id="ENOG502QTA6">
    <property type="taxonomic scope" value="Eukaryota"/>
</dbReference>
<dbReference type="PANTHER" id="PTHR38407:SF1">
    <property type="entry name" value="PROTEIN IVY1"/>
    <property type="match status" value="1"/>
</dbReference>
<evidence type="ECO:0000313" key="2">
    <source>
        <dbReference type="EMBL" id="CCD24158.1"/>
    </source>
</evidence>
<dbReference type="PANTHER" id="PTHR38407">
    <property type="entry name" value="PROTEIN IVY1"/>
    <property type="match status" value="1"/>
</dbReference>
<feature type="non-terminal residue" evidence="2">
    <location>
        <position position="576"/>
    </location>
</feature>
<reference evidence="2 3" key="1">
    <citation type="journal article" date="2011" name="Proc. Natl. Acad. Sci. U.S.A.">
        <title>Evolutionary erosion of yeast sex chromosomes by mating-type switching accidents.</title>
        <authorList>
            <person name="Gordon J.L."/>
            <person name="Armisen D."/>
            <person name="Proux-Wera E."/>
            <person name="Oheigeartaigh S.S."/>
            <person name="Byrne K.P."/>
            <person name="Wolfe K.H."/>
        </authorList>
    </citation>
    <scope>NUCLEOTIDE SEQUENCE [LARGE SCALE GENOMIC DNA]</scope>
    <source>
        <strain evidence="3">ATCC 10597 / BCRC 20456 / CBS 421 / NBRC 0211 / NRRL Y-12639</strain>
    </source>
</reference>
<dbReference type="RefSeq" id="XP_003669401.1">
    <property type="nucleotide sequence ID" value="XM_003669353.1"/>
</dbReference>
<dbReference type="HOGENOM" id="CLU_034174_1_0_1"/>
<gene>
    <name evidence="2" type="primary">NDAI0C04990</name>
    <name evidence="2" type="ordered locus">NDAI_0C04990</name>
</gene>
<feature type="compositionally biased region" description="Polar residues" evidence="1">
    <location>
        <begin position="355"/>
        <end position="366"/>
    </location>
</feature>
<dbReference type="InterPro" id="IPR027267">
    <property type="entry name" value="AH/BAR_dom_sf"/>
</dbReference>
<dbReference type="GeneID" id="11496292"/>
<dbReference type="Gene3D" id="1.20.1270.60">
    <property type="entry name" value="Arfaptin homology (AH) domain/BAR domain"/>
    <property type="match status" value="1"/>
</dbReference>
<feature type="region of interest" description="Disordered" evidence="1">
    <location>
        <begin position="36"/>
        <end position="101"/>
    </location>
</feature>
<evidence type="ECO:0000313" key="3">
    <source>
        <dbReference type="Proteomes" id="UP000000689"/>
    </source>
</evidence>
<feature type="compositionally biased region" description="Polar residues" evidence="1">
    <location>
        <begin position="422"/>
        <end position="436"/>
    </location>
</feature>
<sequence>MNNSSSSQKLPTKEDYISPTRYAPHLSEFYPIVNRQSHDDTTKNNGTNNLPNVLSSNTPTPTPTTTTTTTSTNDILLESPRSLSQQQLKVGSRRPSSIASGMSSINDLQTLITKRDVKYTSDAMLELLKRANEFSVALSNVSNKAGLMAESMEKIAKLKGCNDDTADKLISASGLFHLLSNHEQIMSSNISNLMNDKLRDEIDEFKLKSKVLENNFKIKSKEESLKLKLQEKHNSQLSKRKIRNLISYRESLTNLQNQLDLLENIKYDYYRDSYFIVENTCNKILDEIATISRAQVELSENIARKGWSGGGLDELLLNGEDPFNKYIEEDIEEENANRQEGEEEEEEEEEEEDGSSTIQNDKNTSILHEELDSTSVRNKSMNNADENMNLIPSIEVVHADETDKNKKGHNSEPRLQEPVWIDSSSRRTLTPTSNGQTIEERTRCTECTTIQASSDPKNNNNYNSNEGDGNDKSDDDDNDDDGSHSSLFDSSFALPNSNSNTHSNSNISNIGNNNDNCNSEGNLENSSVHNLQEDIEREHKVVQMEESNEEINESTNSDTHTNNILDGLSSLEVGNN</sequence>
<dbReference type="Proteomes" id="UP000000689">
    <property type="component" value="Chromosome 3"/>
</dbReference>
<feature type="region of interest" description="Disordered" evidence="1">
    <location>
        <begin position="333"/>
        <end position="366"/>
    </location>
</feature>
<dbReference type="AlphaFoldDB" id="G0W8P7"/>
<dbReference type="KEGG" id="ndi:NDAI_0C04990"/>
<feature type="compositionally biased region" description="Low complexity" evidence="1">
    <location>
        <begin position="496"/>
        <end position="525"/>
    </location>
</feature>
<dbReference type="InterPro" id="IPR037470">
    <property type="entry name" value="IVY1"/>
</dbReference>
<feature type="compositionally biased region" description="Basic and acidic residues" evidence="1">
    <location>
        <begin position="402"/>
        <end position="415"/>
    </location>
</feature>
<dbReference type="GO" id="GO:0005543">
    <property type="term" value="F:phospholipid binding"/>
    <property type="evidence" value="ECO:0007669"/>
    <property type="project" value="EnsemblFungi"/>
</dbReference>
<dbReference type="GO" id="GO:0000329">
    <property type="term" value="C:fungal-type vacuole membrane"/>
    <property type="evidence" value="ECO:0007669"/>
    <property type="project" value="EnsemblFungi"/>
</dbReference>
<dbReference type="GO" id="GO:0045121">
    <property type="term" value="C:membrane raft"/>
    <property type="evidence" value="ECO:0007669"/>
    <property type="project" value="EnsemblFungi"/>
</dbReference>
<evidence type="ECO:0008006" key="4">
    <source>
        <dbReference type="Google" id="ProtNLM"/>
    </source>
</evidence>
<dbReference type="EMBL" id="HE580269">
    <property type="protein sequence ID" value="CCD24158.1"/>
    <property type="molecule type" value="Genomic_DNA"/>
</dbReference>
<evidence type="ECO:0000256" key="1">
    <source>
        <dbReference type="SAM" id="MobiDB-lite"/>
    </source>
</evidence>
<dbReference type="GO" id="GO:0042144">
    <property type="term" value="P:vacuole fusion, non-autophagic"/>
    <property type="evidence" value="ECO:0007669"/>
    <property type="project" value="EnsemblFungi"/>
</dbReference>
<protein>
    <recommendedName>
        <fullName evidence="4">Protein IVY1</fullName>
    </recommendedName>
</protein>
<feature type="compositionally biased region" description="Low complexity" evidence="1">
    <location>
        <begin position="55"/>
        <end position="73"/>
    </location>
</feature>
<feature type="compositionally biased region" description="Acidic residues" evidence="1">
    <location>
        <begin position="341"/>
        <end position="354"/>
    </location>
</feature>
<organism evidence="2 3">
    <name type="scientific">Naumovozyma dairenensis (strain ATCC 10597 / BCRC 20456 / CBS 421 / NBRC 0211 / NRRL Y-12639)</name>
    <name type="common">Saccharomyces dairenensis</name>
    <dbReference type="NCBI Taxonomy" id="1071378"/>
    <lineage>
        <taxon>Eukaryota</taxon>
        <taxon>Fungi</taxon>
        <taxon>Dikarya</taxon>
        <taxon>Ascomycota</taxon>
        <taxon>Saccharomycotina</taxon>
        <taxon>Saccharomycetes</taxon>
        <taxon>Saccharomycetales</taxon>
        <taxon>Saccharomycetaceae</taxon>
        <taxon>Naumovozyma</taxon>
    </lineage>
</organism>
<feature type="region of interest" description="Disordered" evidence="1">
    <location>
        <begin position="542"/>
        <end position="576"/>
    </location>
</feature>
<proteinExistence type="predicted"/>
<dbReference type="STRING" id="1071378.G0W8P7"/>